<name>A0A7S2HPH3_9EUKA</name>
<dbReference type="AlphaFoldDB" id="A0A7S2HPH3"/>
<feature type="region of interest" description="Disordered" evidence="1">
    <location>
        <begin position="156"/>
        <end position="190"/>
    </location>
</feature>
<evidence type="ECO:0000313" key="3">
    <source>
        <dbReference type="EMBL" id="CAD9496269.1"/>
    </source>
</evidence>
<evidence type="ECO:0000256" key="1">
    <source>
        <dbReference type="SAM" id="MobiDB-lite"/>
    </source>
</evidence>
<gene>
    <name evidence="3" type="ORF">CBRE1094_LOCUS28176</name>
</gene>
<feature type="compositionally biased region" description="Low complexity" evidence="1">
    <location>
        <begin position="164"/>
        <end position="180"/>
    </location>
</feature>
<keyword evidence="2" id="KW-0812">Transmembrane</keyword>
<protein>
    <submittedName>
        <fullName evidence="3">Uncharacterized protein</fullName>
    </submittedName>
</protein>
<organism evidence="3">
    <name type="scientific">Haptolina brevifila</name>
    <dbReference type="NCBI Taxonomy" id="156173"/>
    <lineage>
        <taxon>Eukaryota</taxon>
        <taxon>Haptista</taxon>
        <taxon>Haptophyta</taxon>
        <taxon>Prymnesiophyceae</taxon>
        <taxon>Prymnesiales</taxon>
        <taxon>Prymnesiaceae</taxon>
        <taxon>Haptolina</taxon>
    </lineage>
</organism>
<dbReference type="EMBL" id="HBGU01051681">
    <property type="protein sequence ID" value="CAD9496269.1"/>
    <property type="molecule type" value="Transcribed_RNA"/>
</dbReference>
<evidence type="ECO:0000256" key="2">
    <source>
        <dbReference type="SAM" id="Phobius"/>
    </source>
</evidence>
<accession>A0A7S2HPH3</accession>
<sequence>MHVRRKRQRTGRRRERSFERLAFEAGVDYVLSMIRLPQHMRARCAEGMGKRGFDISSQDMRLRPAPKPHFLHNIPDEIDAWIRNNIHAKGWDRPRGRPLLVKSDLVGRGGRACRDIEAFTQLSLWAEFFGSCCVGAGAFAGASLLALATRPRYSPSRLTVAPHPRVSPSRPALAPRPRASPSRRIKPRHSARQCALILAFAPRPRSRLTLALRPRLSPSPLALSPIL</sequence>
<proteinExistence type="predicted"/>
<keyword evidence="2" id="KW-0472">Membrane</keyword>
<feature type="transmembrane region" description="Helical" evidence="2">
    <location>
        <begin position="128"/>
        <end position="148"/>
    </location>
</feature>
<feature type="compositionally biased region" description="Basic residues" evidence="1">
    <location>
        <begin position="181"/>
        <end position="190"/>
    </location>
</feature>
<keyword evidence="2" id="KW-1133">Transmembrane helix</keyword>
<reference evidence="3" key="1">
    <citation type="submission" date="2021-01" db="EMBL/GenBank/DDBJ databases">
        <authorList>
            <person name="Corre E."/>
            <person name="Pelletier E."/>
            <person name="Niang G."/>
            <person name="Scheremetjew M."/>
            <person name="Finn R."/>
            <person name="Kale V."/>
            <person name="Holt S."/>
            <person name="Cochrane G."/>
            <person name="Meng A."/>
            <person name="Brown T."/>
            <person name="Cohen L."/>
        </authorList>
    </citation>
    <scope>NUCLEOTIDE SEQUENCE</scope>
    <source>
        <strain evidence="3">UTEX LB 985</strain>
    </source>
</reference>